<dbReference type="GO" id="GO:0032259">
    <property type="term" value="P:methylation"/>
    <property type="evidence" value="ECO:0007669"/>
    <property type="project" value="UniProtKB-KW"/>
</dbReference>
<proteinExistence type="predicted"/>
<evidence type="ECO:0000256" key="1">
    <source>
        <dbReference type="ARBA" id="ARBA00001974"/>
    </source>
</evidence>
<evidence type="ECO:0000256" key="5">
    <source>
        <dbReference type="ARBA" id="ARBA00022679"/>
    </source>
</evidence>
<comment type="cofactor">
    <cofactor evidence="1">
        <name>FAD</name>
        <dbReference type="ChEBI" id="CHEBI:57692"/>
    </cofactor>
</comment>
<feature type="domain" description="Hcy-binding" evidence="9">
    <location>
        <begin position="4"/>
        <end position="294"/>
    </location>
</feature>
<dbReference type="InterPro" id="IPR003171">
    <property type="entry name" value="Mehydrof_redctse-like"/>
</dbReference>
<keyword evidence="8" id="KW-0862">Zinc</keyword>
<dbReference type="GO" id="GO:0006555">
    <property type="term" value="P:methionine metabolic process"/>
    <property type="evidence" value="ECO:0007669"/>
    <property type="project" value="InterPro"/>
</dbReference>
<dbReference type="SUPFAM" id="SSF51730">
    <property type="entry name" value="FAD-linked oxidoreductase"/>
    <property type="match status" value="1"/>
</dbReference>
<dbReference type="NCBIfam" id="NF006396">
    <property type="entry name" value="PRK08645.1"/>
    <property type="match status" value="1"/>
</dbReference>
<dbReference type="InterPro" id="IPR036589">
    <property type="entry name" value="HCY_dom_sf"/>
</dbReference>
<feature type="binding site" evidence="8">
    <location>
        <position position="279"/>
    </location>
    <ligand>
        <name>Zn(2+)</name>
        <dbReference type="ChEBI" id="CHEBI:29105"/>
    </ligand>
</feature>
<keyword evidence="8" id="KW-0479">Metal-binding</keyword>
<dbReference type="GO" id="GO:0008168">
    <property type="term" value="F:methyltransferase activity"/>
    <property type="evidence" value="ECO:0007669"/>
    <property type="project" value="UniProtKB-UniRule"/>
</dbReference>
<comment type="pathway">
    <text evidence="2">One-carbon metabolism; tetrahydrofolate interconversion.</text>
</comment>
<accession>A0A948WC21</accession>
<dbReference type="SUPFAM" id="SSF82282">
    <property type="entry name" value="Homocysteine S-methyltransferase"/>
    <property type="match status" value="1"/>
</dbReference>
<evidence type="ECO:0000256" key="4">
    <source>
        <dbReference type="ARBA" id="ARBA00022630"/>
    </source>
</evidence>
<feature type="binding site" evidence="8">
    <location>
        <position position="280"/>
    </location>
    <ligand>
        <name>Zn(2+)</name>
        <dbReference type="ChEBI" id="CHEBI:29105"/>
    </ligand>
</feature>
<dbReference type="GO" id="GO:0046872">
    <property type="term" value="F:metal ion binding"/>
    <property type="evidence" value="ECO:0007669"/>
    <property type="project" value="UniProtKB-KW"/>
</dbReference>
<organism evidence="10 11">
    <name type="scientific">Eiseniibacteriota bacterium</name>
    <dbReference type="NCBI Taxonomy" id="2212470"/>
    <lineage>
        <taxon>Bacteria</taxon>
        <taxon>Candidatus Eiseniibacteriota</taxon>
    </lineage>
</organism>
<keyword evidence="5 8" id="KW-0808">Transferase</keyword>
<dbReference type="Gene3D" id="3.20.20.330">
    <property type="entry name" value="Homocysteine-binding-like domain"/>
    <property type="match status" value="1"/>
</dbReference>
<dbReference type="EC" id="1.5.1.20" evidence="10"/>
<evidence type="ECO:0000259" key="9">
    <source>
        <dbReference type="PROSITE" id="PS50970"/>
    </source>
</evidence>
<dbReference type="Pfam" id="PF02574">
    <property type="entry name" value="S-methyl_trans"/>
    <property type="match status" value="1"/>
</dbReference>
<keyword evidence="6" id="KW-0274">FAD</keyword>
<dbReference type="CDD" id="cd00537">
    <property type="entry name" value="MTHFR"/>
    <property type="match status" value="1"/>
</dbReference>
<comment type="caution">
    <text evidence="10">The sequence shown here is derived from an EMBL/GenBank/DDBJ whole genome shotgun (WGS) entry which is preliminary data.</text>
</comment>
<protein>
    <submittedName>
        <fullName evidence="10">Bifunctional homocysteine S-methyltransferase/methylenetetrahydrofolate reductase</fullName>
        <ecNumber evidence="10">1.5.1.20</ecNumber>
        <ecNumber evidence="10">2.1.1.10</ecNumber>
    </submittedName>
</protein>
<dbReference type="Gene3D" id="3.20.20.220">
    <property type="match status" value="1"/>
</dbReference>
<feature type="binding site" evidence="8">
    <location>
        <position position="212"/>
    </location>
    <ligand>
        <name>Zn(2+)</name>
        <dbReference type="ChEBI" id="CHEBI:29105"/>
    </ligand>
</feature>
<dbReference type="InterPro" id="IPR029041">
    <property type="entry name" value="FAD-linked_oxidoreductase-like"/>
</dbReference>
<keyword evidence="7 10" id="KW-0560">Oxidoreductase</keyword>
<evidence type="ECO:0000313" key="10">
    <source>
        <dbReference type="EMBL" id="MBU2690518.1"/>
    </source>
</evidence>
<dbReference type="EC" id="2.1.1.10" evidence="10"/>
<name>A0A948WC21_UNCEI</name>
<dbReference type="Pfam" id="PF02219">
    <property type="entry name" value="MTHFR"/>
    <property type="match status" value="1"/>
</dbReference>
<evidence type="ECO:0000256" key="8">
    <source>
        <dbReference type="PROSITE-ProRule" id="PRU00333"/>
    </source>
</evidence>
<dbReference type="PANTHER" id="PTHR11103:SF18">
    <property type="entry name" value="SLR1189 PROTEIN"/>
    <property type="match status" value="1"/>
</dbReference>
<evidence type="ECO:0000256" key="3">
    <source>
        <dbReference type="ARBA" id="ARBA00022603"/>
    </source>
</evidence>
<reference evidence="10" key="1">
    <citation type="submission" date="2021-05" db="EMBL/GenBank/DDBJ databases">
        <title>Energy efficiency and biological interactions define the core microbiome of deep oligotrophic groundwater.</title>
        <authorList>
            <person name="Mehrshad M."/>
            <person name="Lopez-Fernandez M."/>
            <person name="Bell E."/>
            <person name="Bernier-Latmani R."/>
            <person name="Bertilsson S."/>
            <person name="Dopson M."/>
        </authorList>
    </citation>
    <scope>NUCLEOTIDE SEQUENCE</scope>
    <source>
        <strain evidence="10">Modern_marine.mb.64</strain>
    </source>
</reference>
<gene>
    <name evidence="10" type="ORF">KJ970_06280</name>
</gene>
<dbReference type="EMBL" id="JAHJDP010000032">
    <property type="protein sequence ID" value="MBU2690518.1"/>
    <property type="molecule type" value="Genomic_DNA"/>
</dbReference>
<dbReference type="GO" id="GO:0004489">
    <property type="term" value="F:methylenetetrahydrofolate reductase [NAD(P)H] activity"/>
    <property type="evidence" value="ECO:0007669"/>
    <property type="project" value="UniProtKB-EC"/>
</dbReference>
<dbReference type="AlphaFoldDB" id="A0A948WC21"/>
<evidence type="ECO:0000256" key="7">
    <source>
        <dbReference type="ARBA" id="ARBA00023002"/>
    </source>
</evidence>
<evidence type="ECO:0000256" key="2">
    <source>
        <dbReference type="ARBA" id="ARBA00004777"/>
    </source>
</evidence>
<dbReference type="PANTHER" id="PTHR11103">
    <property type="entry name" value="SLR1189 PROTEIN"/>
    <property type="match status" value="1"/>
</dbReference>
<evidence type="ECO:0000256" key="6">
    <source>
        <dbReference type="ARBA" id="ARBA00022827"/>
    </source>
</evidence>
<sequence>MAIRHQFLERLDRGPVLCDGAMGTMLYSRGIHISRCFDELNLSHPDLVGSIHRDYIRAGVDIIETNTYGANRVKLLPHALEDRVVEINRAGAELARECVLASESPVWVGGSVGPIGKPLKISRTISSDESEDIFIEQIKALVYGGVDLLILETFSHLEELKLAIRVARHLTDIPIVAQMSFLENGMTIEGDRPEEIPAPLSEAGADVVGVNCSFGPKLMLETLQQMASKSQGIYLAAQPNAGNPELVEGRWIYVSSPEYMAEYARRLVQSAGVRFIGGCCGTTPEHIRAMSGMLKSMSPHSGSVSYTGVIEEDDTEPMQPVPLPQRSKFARDLAVGRFCASVEMNPPRTLTIEKFLDGARLLKEAGVDVINIPDGPRATARISPLAMAILVQNRIDLEVFLHYSCRDRNLLGMQSDLLGAHILGIRNLLIVTGDPPKLGDYPNATAVFDVDSIGLTAMVHRMNCGLNLVGRTLEKTTSFLAAVGVNPGAINLDEEIRRFREKVQAGAECVFTQPVFDLENLQEFLIRTEDIPIPVIAGILPLTSFRNAEFFHNEVPGMNIPEAVRERMRRVGSGKKARAEGITIAKAALLECRGNPRIRGVYIMPPLGYYEMALEVLGPILEERRSS</sequence>
<dbReference type="InterPro" id="IPR003726">
    <property type="entry name" value="HCY_dom"/>
</dbReference>
<evidence type="ECO:0000313" key="11">
    <source>
        <dbReference type="Proteomes" id="UP000777784"/>
    </source>
</evidence>
<comment type="cofactor">
    <cofactor evidence="8">
        <name>Zn(2+)</name>
        <dbReference type="ChEBI" id="CHEBI:29105"/>
    </cofactor>
</comment>
<keyword evidence="3 8" id="KW-0489">Methyltransferase</keyword>
<keyword evidence="4" id="KW-0285">Flavoprotein</keyword>
<dbReference type="PROSITE" id="PS50970">
    <property type="entry name" value="HCY"/>
    <property type="match status" value="1"/>
</dbReference>
<dbReference type="Proteomes" id="UP000777784">
    <property type="component" value="Unassembled WGS sequence"/>
</dbReference>